<reference evidence="3 4" key="1">
    <citation type="submission" date="2016-07" db="EMBL/GenBank/DDBJ databases">
        <title>Pervasive Adenine N6-methylation of Active Genes in Fungi.</title>
        <authorList>
            <consortium name="DOE Joint Genome Institute"/>
            <person name="Mondo S.J."/>
            <person name="Dannebaum R.O."/>
            <person name="Kuo R.C."/>
            <person name="Labutti K."/>
            <person name="Haridas S."/>
            <person name="Kuo A."/>
            <person name="Salamov A."/>
            <person name="Ahrendt S.R."/>
            <person name="Lipzen A."/>
            <person name="Sullivan W."/>
            <person name="Andreopoulos W.B."/>
            <person name="Clum A."/>
            <person name="Lindquist E."/>
            <person name="Daum C."/>
            <person name="Ramamoorthy G.K."/>
            <person name="Gryganskyi A."/>
            <person name="Culley D."/>
            <person name="Magnuson J.K."/>
            <person name="James T.Y."/>
            <person name="O'Malley M.A."/>
            <person name="Stajich J.E."/>
            <person name="Spatafora J.W."/>
            <person name="Visel A."/>
            <person name="Grigoriev I.V."/>
        </authorList>
    </citation>
    <scope>NUCLEOTIDE SEQUENCE [LARGE SCALE GENOMIC DNA]</scope>
    <source>
        <strain evidence="3 4">62-1032</strain>
    </source>
</reference>
<dbReference type="Pfam" id="PF14226">
    <property type="entry name" value="DIOX_N"/>
    <property type="match status" value="1"/>
</dbReference>
<comment type="caution">
    <text evidence="3">The sequence shown here is derived from an EMBL/GenBank/DDBJ whole genome shotgun (WGS) entry which is preliminary data.</text>
</comment>
<evidence type="ECO:0000256" key="1">
    <source>
        <dbReference type="RuleBase" id="RU003682"/>
    </source>
</evidence>
<evidence type="ECO:0000259" key="2">
    <source>
        <dbReference type="PROSITE" id="PS51471"/>
    </source>
</evidence>
<dbReference type="InterPro" id="IPR050231">
    <property type="entry name" value="Iron_ascorbate_oxido_reductase"/>
</dbReference>
<name>A0A1Y2FU12_9BASI</name>
<dbReference type="PROSITE" id="PS51471">
    <property type="entry name" value="FE2OG_OXY"/>
    <property type="match status" value="1"/>
</dbReference>
<sequence length="348" mass="37938">MPSAEPNAGSAPRQLPLIDLSSFLTPASSASSRAAVAQEVHAACAKFGFLYITGLDSVVSRDEMNHALAEARSFFLDTPEREKELLKIKGDGARGWQKLGENVTQYKADHHEGLDLYRPVPNEDSTKLLHGPNQWPSSPPTFRSTMETWIEKMQVIGLALMEATAMGLGMDMEGEEWAELKGLVKESFWVMRCIGYPPLPENAPGVSCGAHKDYGCWTLLHADSTPGALQVFLQSPDGDSEENGARGTWLNADPIEGAFVVNVGEMWDVWTNGLYKATLHRVIHKGSNYRVSIPFFYEPNFDAVIKPLPSALALQAKTSSSAASQAFAPSVVYGEFLAKKVSGNFAES</sequence>
<protein>
    <recommendedName>
        <fullName evidence="2">Fe2OG dioxygenase domain-containing protein</fullName>
    </recommendedName>
</protein>
<dbReference type="OrthoDB" id="288590at2759"/>
<proteinExistence type="inferred from homology"/>
<keyword evidence="1" id="KW-0479">Metal-binding</keyword>
<accession>A0A1Y2FU12</accession>
<dbReference type="GO" id="GO:0016491">
    <property type="term" value="F:oxidoreductase activity"/>
    <property type="evidence" value="ECO:0007669"/>
    <property type="project" value="UniProtKB-KW"/>
</dbReference>
<dbReference type="Proteomes" id="UP000193467">
    <property type="component" value="Unassembled WGS sequence"/>
</dbReference>
<dbReference type="InterPro" id="IPR044861">
    <property type="entry name" value="IPNS-like_FE2OG_OXY"/>
</dbReference>
<dbReference type="STRING" id="106004.A0A1Y2FU12"/>
<evidence type="ECO:0000313" key="4">
    <source>
        <dbReference type="Proteomes" id="UP000193467"/>
    </source>
</evidence>
<evidence type="ECO:0000313" key="3">
    <source>
        <dbReference type="EMBL" id="ORY87439.1"/>
    </source>
</evidence>
<dbReference type="GO" id="GO:0046872">
    <property type="term" value="F:metal ion binding"/>
    <property type="evidence" value="ECO:0007669"/>
    <property type="project" value="UniProtKB-KW"/>
</dbReference>
<feature type="domain" description="Fe2OG dioxygenase" evidence="2">
    <location>
        <begin position="187"/>
        <end position="299"/>
    </location>
</feature>
<dbReference type="Gene3D" id="2.60.120.330">
    <property type="entry name" value="B-lactam Antibiotic, Isopenicillin N Synthase, Chain"/>
    <property type="match status" value="1"/>
</dbReference>
<dbReference type="InParanoid" id="A0A1Y2FU12"/>
<organism evidence="3 4">
    <name type="scientific">Leucosporidium creatinivorum</name>
    <dbReference type="NCBI Taxonomy" id="106004"/>
    <lineage>
        <taxon>Eukaryota</taxon>
        <taxon>Fungi</taxon>
        <taxon>Dikarya</taxon>
        <taxon>Basidiomycota</taxon>
        <taxon>Pucciniomycotina</taxon>
        <taxon>Microbotryomycetes</taxon>
        <taxon>Leucosporidiales</taxon>
        <taxon>Leucosporidium</taxon>
    </lineage>
</organism>
<dbReference type="SUPFAM" id="SSF51197">
    <property type="entry name" value="Clavaminate synthase-like"/>
    <property type="match status" value="1"/>
</dbReference>
<dbReference type="Pfam" id="PF03171">
    <property type="entry name" value="2OG-FeII_Oxy"/>
    <property type="match status" value="1"/>
</dbReference>
<dbReference type="PANTHER" id="PTHR47990">
    <property type="entry name" value="2-OXOGLUTARATE (2OG) AND FE(II)-DEPENDENT OXYGENASE SUPERFAMILY PROTEIN-RELATED"/>
    <property type="match status" value="1"/>
</dbReference>
<keyword evidence="4" id="KW-1185">Reference proteome</keyword>
<dbReference type="InterPro" id="IPR026992">
    <property type="entry name" value="DIOX_N"/>
</dbReference>
<comment type="similarity">
    <text evidence="1">Belongs to the iron/ascorbate-dependent oxidoreductase family.</text>
</comment>
<dbReference type="AlphaFoldDB" id="A0A1Y2FU12"/>
<dbReference type="EMBL" id="MCGR01000013">
    <property type="protein sequence ID" value="ORY87439.1"/>
    <property type="molecule type" value="Genomic_DNA"/>
</dbReference>
<gene>
    <name evidence="3" type="ORF">BCR35DRAFT_289504</name>
</gene>
<keyword evidence="1" id="KW-0560">Oxidoreductase</keyword>
<keyword evidence="1" id="KW-0408">Iron</keyword>
<dbReference type="InterPro" id="IPR005123">
    <property type="entry name" value="Oxoglu/Fe-dep_dioxygenase_dom"/>
</dbReference>
<dbReference type="InterPro" id="IPR027443">
    <property type="entry name" value="IPNS-like_sf"/>
</dbReference>